<name>A0A6A7BU70_9PEZI</name>
<dbReference type="AlphaFoldDB" id="A0A6A7BU70"/>
<reference evidence="2" key="1">
    <citation type="journal article" date="2020" name="Stud. Mycol.">
        <title>101 Dothideomycetes genomes: a test case for predicting lifestyles and emergence of pathogens.</title>
        <authorList>
            <person name="Haridas S."/>
            <person name="Albert R."/>
            <person name="Binder M."/>
            <person name="Bloem J."/>
            <person name="Labutti K."/>
            <person name="Salamov A."/>
            <person name="Andreopoulos B."/>
            <person name="Baker S."/>
            <person name="Barry K."/>
            <person name="Bills G."/>
            <person name="Bluhm B."/>
            <person name="Cannon C."/>
            <person name="Castanera R."/>
            <person name="Culley D."/>
            <person name="Daum C."/>
            <person name="Ezra D."/>
            <person name="Gonzalez J."/>
            <person name="Henrissat B."/>
            <person name="Kuo A."/>
            <person name="Liang C."/>
            <person name="Lipzen A."/>
            <person name="Lutzoni F."/>
            <person name="Magnuson J."/>
            <person name="Mondo S."/>
            <person name="Nolan M."/>
            <person name="Ohm R."/>
            <person name="Pangilinan J."/>
            <person name="Park H.-J."/>
            <person name="Ramirez L."/>
            <person name="Alfaro M."/>
            <person name="Sun H."/>
            <person name="Tritt A."/>
            <person name="Yoshinaga Y."/>
            <person name="Zwiers L.-H."/>
            <person name="Turgeon B."/>
            <person name="Goodwin S."/>
            <person name="Spatafora J."/>
            <person name="Crous P."/>
            <person name="Grigoriev I."/>
        </authorList>
    </citation>
    <scope>NUCLEOTIDE SEQUENCE</scope>
    <source>
        <strain evidence="2">CBS 480.64</strain>
    </source>
</reference>
<gene>
    <name evidence="2" type="ORF">K470DRAFT_221571</name>
</gene>
<dbReference type="InterPro" id="IPR019236">
    <property type="entry name" value="APP1_cat"/>
</dbReference>
<evidence type="ECO:0000313" key="3">
    <source>
        <dbReference type="Proteomes" id="UP000799421"/>
    </source>
</evidence>
<accession>A0A6A7BU70</accession>
<dbReference type="InterPro" id="IPR052935">
    <property type="entry name" value="Mg2+_PAP"/>
</dbReference>
<evidence type="ECO:0000259" key="1">
    <source>
        <dbReference type="Pfam" id="PF09949"/>
    </source>
</evidence>
<dbReference type="GO" id="GO:0008195">
    <property type="term" value="F:phosphatidate phosphatase activity"/>
    <property type="evidence" value="ECO:0007669"/>
    <property type="project" value="InterPro"/>
</dbReference>
<dbReference type="EMBL" id="MU006013">
    <property type="protein sequence ID" value="KAF2858269.1"/>
    <property type="molecule type" value="Genomic_DNA"/>
</dbReference>
<dbReference type="Pfam" id="PF09949">
    <property type="entry name" value="APP1_cat"/>
    <property type="match status" value="1"/>
</dbReference>
<protein>
    <recommendedName>
        <fullName evidence="1">Phosphatidate phosphatase APP1 catalytic domain-containing protein</fullName>
    </recommendedName>
</protein>
<dbReference type="PANTHER" id="PTHR28208">
    <property type="entry name" value="PHOSPHATIDATE PHOSPHATASE APP1"/>
    <property type="match status" value="1"/>
</dbReference>
<sequence length="309" mass="35594">MIKVLERAPGLDLIKGKTLVEIGGKPLLKVPEDERRQAFDIAAEVVADSVKRHYVPPIKLGPHEEATVKLSSETTFHGEFDEFAELHSLSGPPDSDTACVKRIRSRVSNAIKSQADIFFVPPKGITIVSDIDAVLRVSQYMPRLKESAFKPYRPWLNMPQIFAKFKTRCDIHFHYITNAPSPFTDMYMRFLVHFYPPGSFDAARTNVRFPSEVNLNLILEKFPNRKFYLLLDMTKRYRFTTMAPSRLECILIRDIAPLNYREKFKIANLKENWKFIPKTKIRYFTKPDDLMGLDFDAGGCGIPKLQKYN</sequence>
<feature type="domain" description="Phosphatidate phosphatase APP1 catalytic" evidence="1">
    <location>
        <begin position="125"/>
        <end position="254"/>
    </location>
</feature>
<dbReference type="PANTHER" id="PTHR28208:SF2">
    <property type="entry name" value="PHOSPHATIDATE PHOSPHATASE APP1 CATALYTIC DOMAIN-CONTAINING PROTEIN"/>
    <property type="match status" value="1"/>
</dbReference>
<dbReference type="OrthoDB" id="414243at2759"/>
<dbReference type="GO" id="GO:0030479">
    <property type="term" value="C:actin cortical patch"/>
    <property type="evidence" value="ECO:0007669"/>
    <property type="project" value="TreeGrafter"/>
</dbReference>
<evidence type="ECO:0000313" key="2">
    <source>
        <dbReference type="EMBL" id="KAF2858269.1"/>
    </source>
</evidence>
<organism evidence="2 3">
    <name type="scientific">Piedraia hortae CBS 480.64</name>
    <dbReference type="NCBI Taxonomy" id="1314780"/>
    <lineage>
        <taxon>Eukaryota</taxon>
        <taxon>Fungi</taxon>
        <taxon>Dikarya</taxon>
        <taxon>Ascomycota</taxon>
        <taxon>Pezizomycotina</taxon>
        <taxon>Dothideomycetes</taxon>
        <taxon>Dothideomycetidae</taxon>
        <taxon>Capnodiales</taxon>
        <taxon>Piedraiaceae</taxon>
        <taxon>Piedraia</taxon>
    </lineage>
</organism>
<dbReference type="Proteomes" id="UP000799421">
    <property type="component" value="Unassembled WGS sequence"/>
</dbReference>
<keyword evidence="3" id="KW-1185">Reference proteome</keyword>
<proteinExistence type="predicted"/>